<sequence length="289" mass="32017">MKLIATDLDGTLLNNSGEVSARNVQAIKKAIEHGIEFVVATGRSFDAANKPLQAVGLTAPVISLNGAMTYSLDGKLLRDVPLDQSIVRKIQLACQEEDIYFEVFTNDGVYSTSRENFIAVMEDILKSANPNLSEEEIRENAELRFQHEKVQFIENYDELFHIEGLKIFKILAFSLEKEKLNKVYVDLEKDSGIAITSSGDINLEFNHPDAQKGIALEVLAKNMGIEMKDVMSLGDNFNDVSMLKMAGRSVSMGNAVDEIKALCSHTTKINEEHGVAFAIEEMLKEVAVE</sequence>
<dbReference type="InterPro" id="IPR036412">
    <property type="entry name" value="HAD-like_sf"/>
</dbReference>
<gene>
    <name evidence="1" type="ORF">CIL05_02885</name>
</gene>
<dbReference type="Proteomes" id="UP000218887">
    <property type="component" value="Unassembled WGS sequence"/>
</dbReference>
<evidence type="ECO:0000313" key="2">
    <source>
        <dbReference type="Proteomes" id="UP000218887"/>
    </source>
</evidence>
<keyword evidence="2" id="KW-1185">Reference proteome</keyword>
<dbReference type="InterPro" id="IPR023214">
    <property type="entry name" value="HAD_sf"/>
</dbReference>
<dbReference type="NCBIfam" id="TIGR00099">
    <property type="entry name" value="Cof-subfamily"/>
    <property type="match status" value="1"/>
</dbReference>
<dbReference type="CDD" id="cd07516">
    <property type="entry name" value="HAD_Pase"/>
    <property type="match status" value="1"/>
</dbReference>
<dbReference type="SFLD" id="SFLDG01140">
    <property type="entry name" value="C2.B:_Phosphomannomutase_and_P"/>
    <property type="match status" value="1"/>
</dbReference>
<organism evidence="1 2">
    <name type="scientific">Virgibacillus profundi</name>
    <dbReference type="NCBI Taxonomy" id="2024555"/>
    <lineage>
        <taxon>Bacteria</taxon>
        <taxon>Bacillati</taxon>
        <taxon>Bacillota</taxon>
        <taxon>Bacilli</taxon>
        <taxon>Bacillales</taxon>
        <taxon>Bacillaceae</taxon>
        <taxon>Virgibacillus</taxon>
    </lineage>
</organism>
<dbReference type="GO" id="GO:0016791">
    <property type="term" value="F:phosphatase activity"/>
    <property type="evidence" value="ECO:0007669"/>
    <property type="project" value="TreeGrafter"/>
</dbReference>
<proteinExistence type="predicted"/>
<dbReference type="Gene3D" id="3.30.1240.10">
    <property type="match status" value="1"/>
</dbReference>
<dbReference type="SUPFAM" id="SSF56784">
    <property type="entry name" value="HAD-like"/>
    <property type="match status" value="1"/>
</dbReference>
<dbReference type="OrthoDB" id="9806027at2"/>
<dbReference type="PANTHER" id="PTHR10000">
    <property type="entry name" value="PHOSPHOSERINE PHOSPHATASE"/>
    <property type="match status" value="1"/>
</dbReference>
<dbReference type="GO" id="GO:0005829">
    <property type="term" value="C:cytosol"/>
    <property type="evidence" value="ECO:0007669"/>
    <property type="project" value="TreeGrafter"/>
</dbReference>
<dbReference type="RefSeq" id="WP_095653987.1">
    <property type="nucleotide sequence ID" value="NZ_NPOA01000001.1"/>
</dbReference>
<dbReference type="EMBL" id="NPOA01000001">
    <property type="protein sequence ID" value="PAV31618.1"/>
    <property type="molecule type" value="Genomic_DNA"/>
</dbReference>
<dbReference type="PROSITE" id="PS01228">
    <property type="entry name" value="COF_1"/>
    <property type="match status" value="1"/>
</dbReference>
<name>A0A2A2IJQ1_9BACI</name>
<dbReference type="NCBIfam" id="TIGR01484">
    <property type="entry name" value="HAD-SF-IIB"/>
    <property type="match status" value="1"/>
</dbReference>
<dbReference type="SFLD" id="SFLDG01144">
    <property type="entry name" value="C2.B.4:_PGP_Like"/>
    <property type="match status" value="1"/>
</dbReference>
<dbReference type="PANTHER" id="PTHR10000:SF55">
    <property type="entry name" value="5-AMINO-6-(5-PHOSPHO-D-RIBITYLAMINO)URACIL PHOSPHATASE YCSE"/>
    <property type="match status" value="1"/>
</dbReference>
<reference evidence="1 2" key="1">
    <citation type="submission" date="2017-08" db="EMBL/GenBank/DDBJ databases">
        <title>Virgibacillus indicus sp. nov. and Virgibacillus profoundi sp. nov, two moderately halophilic bacteria isolated from marine sediment by using the Microfluidic Streak Plate.</title>
        <authorList>
            <person name="Xu B."/>
            <person name="Hu B."/>
            <person name="Wang J."/>
            <person name="Zhu Y."/>
            <person name="Huang L."/>
            <person name="Du W."/>
            <person name="Huang Y."/>
        </authorList>
    </citation>
    <scope>NUCLEOTIDE SEQUENCE [LARGE SCALE GENOMIC DNA]</scope>
    <source>
        <strain evidence="1 2">IO3-P3-H5</strain>
    </source>
</reference>
<dbReference type="AlphaFoldDB" id="A0A2A2IJQ1"/>
<evidence type="ECO:0000313" key="1">
    <source>
        <dbReference type="EMBL" id="PAV31618.1"/>
    </source>
</evidence>
<protein>
    <recommendedName>
        <fullName evidence="3">Hydrolase</fullName>
    </recommendedName>
</protein>
<evidence type="ECO:0008006" key="3">
    <source>
        <dbReference type="Google" id="ProtNLM"/>
    </source>
</evidence>
<dbReference type="SFLD" id="SFLDS00003">
    <property type="entry name" value="Haloacid_Dehalogenase"/>
    <property type="match status" value="1"/>
</dbReference>
<dbReference type="GO" id="GO:0000287">
    <property type="term" value="F:magnesium ion binding"/>
    <property type="evidence" value="ECO:0007669"/>
    <property type="project" value="TreeGrafter"/>
</dbReference>
<dbReference type="InterPro" id="IPR000150">
    <property type="entry name" value="Cof"/>
</dbReference>
<dbReference type="PROSITE" id="PS01229">
    <property type="entry name" value="COF_2"/>
    <property type="match status" value="1"/>
</dbReference>
<dbReference type="InterPro" id="IPR006379">
    <property type="entry name" value="HAD-SF_hydro_IIB"/>
</dbReference>
<dbReference type="Pfam" id="PF08282">
    <property type="entry name" value="Hydrolase_3"/>
    <property type="match status" value="1"/>
</dbReference>
<dbReference type="Gene3D" id="3.40.50.1000">
    <property type="entry name" value="HAD superfamily/HAD-like"/>
    <property type="match status" value="1"/>
</dbReference>
<comment type="caution">
    <text evidence="1">The sequence shown here is derived from an EMBL/GenBank/DDBJ whole genome shotgun (WGS) entry which is preliminary data.</text>
</comment>
<accession>A0A2A2IJQ1</accession>